<evidence type="ECO:0000256" key="1">
    <source>
        <dbReference type="ARBA" id="ARBA00022679"/>
    </source>
</evidence>
<dbReference type="CDD" id="cd03801">
    <property type="entry name" value="GT4_PimA-like"/>
    <property type="match status" value="1"/>
</dbReference>
<dbReference type="STRING" id="647171.MetfoDRAFT_0404"/>
<dbReference type="AlphaFoldDB" id="H1KX81"/>
<dbReference type="PANTHER" id="PTHR46401">
    <property type="entry name" value="GLYCOSYLTRANSFERASE WBBK-RELATED"/>
    <property type="match status" value="1"/>
</dbReference>
<evidence type="ECO:0000259" key="2">
    <source>
        <dbReference type="Pfam" id="PF00534"/>
    </source>
</evidence>
<evidence type="ECO:0000259" key="3">
    <source>
        <dbReference type="Pfam" id="PF13439"/>
    </source>
</evidence>
<evidence type="ECO:0000313" key="4">
    <source>
        <dbReference type="EMBL" id="EHP88512.1"/>
    </source>
</evidence>
<name>H1KX81_9EURY</name>
<reference evidence="4 5" key="1">
    <citation type="submission" date="2011-09" db="EMBL/GenBank/DDBJ databases">
        <title>The draft genome of Methanotorris formicicus Mc-S-70.</title>
        <authorList>
            <consortium name="US DOE Joint Genome Institute (JGI-PGF)"/>
            <person name="Lucas S."/>
            <person name="Han J."/>
            <person name="Lapidus A."/>
            <person name="Cheng J.-F."/>
            <person name="Goodwin L."/>
            <person name="Pitluck S."/>
            <person name="Peters L."/>
            <person name="Land M.L."/>
            <person name="Hauser L."/>
            <person name="Sieprawska-Lupa M."/>
            <person name="Takai K."/>
            <person name="Miyazaki J."/>
            <person name="Whitman W."/>
            <person name="Woyke T.J."/>
        </authorList>
    </citation>
    <scope>NUCLEOTIDE SEQUENCE [LARGE SCALE GENOMIC DNA]</scope>
    <source>
        <strain evidence="4 5">Mc-S-70</strain>
    </source>
</reference>
<dbReference type="InterPro" id="IPR001296">
    <property type="entry name" value="Glyco_trans_1"/>
</dbReference>
<dbReference type="Pfam" id="PF00534">
    <property type="entry name" value="Glycos_transf_1"/>
    <property type="match status" value="1"/>
</dbReference>
<dbReference type="Gene3D" id="3.40.50.2000">
    <property type="entry name" value="Glycogen Phosphorylase B"/>
    <property type="match status" value="2"/>
</dbReference>
<dbReference type="Proteomes" id="UP000003706">
    <property type="component" value="Unassembled WGS sequence"/>
</dbReference>
<dbReference type="Pfam" id="PF13439">
    <property type="entry name" value="Glyco_transf_4"/>
    <property type="match status" value="1"/>
</dbReference>
<dbReference type="InterPro" id="IPR028098">
    <property type="entry name" value="Glyco_trans_4-like_N"/>
</dbReference>
<dbReference type="SUPFAM" id="SSF53756">
    <property type="entry name" value="UDP-Glycosyltransferase/glycogen phosphorylase"/>
    <property type="match status" value="1"/>
</dbReference>
<sequence length="371" mass="43381">MKILMMSWKCIKHPWRGGAEFVTYEYLKRLSEKGHECVWFTPKFKGCLEKENIDGIEIIRDFNIYTINFNAWRKYFSEFKGKFDVVIDQVNGIPFFTPLYIKEPKILFIHHYEGVVWDYEMPFPLNKIGKFAERNFLRLYKNIPTICVSPSTKKDLINLGFKEENVHVIYNGCDVKPLEKIDFEEKEESTICFVSRLTPMKRVEHAIKAVYYVKKEIPDVKLWILGSPKKESYLYKLKNLVNKLGLEKNVKFFGFVPFEKRNEIIKKSQILVVTSVKEGWGLNVIEANALGVPVIGYRVSGLVDSIKDGYNGLLVEDGNIEELSKTLIKILKDDDLRKKLSKNAVEWAKQFSWDKSAEEFERVLEMVINNE</sequence>
<dbReference type="RefSeq" id="WP_007043850.1">
    <property type="nucleotide sequence ID" value="NZ_AGJL01000007.1"/>
</dbReference>
<accession>H1KX81</accession>
<feature type="domain" description="Glycosyl transferase family 1" evidence="2">
    <location>
        <begin position="184"/>
        <end position="346"/>
    </location>
</feature>
<gene>
    <name evidence="4" type="ORF">MetfoDRAFT_0404</name>
</gene>
<dbReference type="GO" id="GO:0016757">
    <property type="term" value="F:glycosyltransferase activity"/>
    <property type="evidence" value="ECO:0007669"/>
    <property type="project" value="InterPro"/>
</dbReference>
<proteinExistence type="predicted"/>
<dbReference type="PATRIC" id="fig|647171.4.peg.398"/>
<feature type="domain" description="Glycosyltransferase subfamily 4-like N-terminal" evidence="3">
    <location>
        <begin position="17"/>
        <end position="175"/>
    </location>
</feature>
<keyword evidence="1 4" id="KW-0808">Transferase</keyword>
<organism evidence="4 5">
    <name type="scientific">Methanotorris formicicus Mc-S-70</name>
    <dbReference type="NCBI Taxonomy" id="647171"/>
    <lineage>
        <taxon>Archaea</taxon>
        <taxon>Methanobacteriati</taxon>
        <taxon>Methanobacteriota</taxon>
        <taxon>Methanomada group</taxon>
        <taxon>Methanococci</taxon>
        <taxon>Methanococcales</taxon>
        <taxon>Methanocaldococcaceae</taxon>
        <taxon>Methanotorris</taxon>
    </lineage>
</organism>
<protein>
    <submittedName>
        <fullName evidence="4">Glycosyl transferase group 1</fullName>
    </submittedName>
</protein>
<evidence type="ECO:0000313" key="5">
    <source>
        <dbReference type="Proteomes" id="UP000003706"/>
    </source>
</evidence>
<keyword evidence="5" id="KW-1185">Reference proteome</keyword>
<dbReference type="EMBL" id="AGJL01000007">
    <property type="protein sequence ID" value="EHP88512.1"/>
    <property type="molecule type" value="Genomic_DNA"/>
</dbReference>
<dbReference type="PANTHER" id="PTHR46401:SF2">
    <property type="entry name" value="GLYCOSYLTRANSFERASE WBBK-RELATED"/>
    <property type="match status" value="1"/>
</dbReference>
<dbReference type="OrthoDB" id="65872at2157"/>
<comment type="caution">
    <text evidence="4">The sequence shown here is derived from an EMBL/GenBank/DDBJ whole genome shotgun (WGS) entry which is preliminary data.</text>
</comment>